<dbReference type="RefSeq" id="XP_040722447.1">
    <property type="nucleotide sequence ID" value="XM_040871628.1"/>
</dbReference>
<comment type="caution">
    <text evidence="2">The sequence shown here is derived from an EMBL/GenBank/DDBJ whole genome shotgun (WGS) entry which is preliminary data.</text>
</comment>
<organism evidence="2 3">
    <name type="scientific">Protomyces lactucae-debilis</name>
    <dbReference type="NCBI Taxonomy" id="2754530"/>
    <lineage>
        <taxon>Eukaryota</taxon>
        <taxon>Fungi</taxon>
        <taxon>Dikarya</taxon>
        <taxon>Ascomycota</taxon>
        <taxon>Taphrinomycotina</taxon>
        <taxon>Taphrinomycetes</taxon>
        <taxon>Taphrinales</taxon>
        <taxon>Protomycetaceae</taxon>
        <taxon>Protomyces</taxon>
    </lineage>
</organism>
<dbReference type="EMBL" id="MCFI01000025">
    <property type="protein sequence ID" value="ORY75799.1"/>
    <property type="molecule type" value="Genomic_DNA"/>
</dbReference>
<feature type="compositionally biased region" description="Basic and acidic residues" evidence="1">
    <location>
        <begin position="52"/>
        <end position="65"/>
    </location>
</feature>
<keyword evidence="3" id="KW-1185">Reference proteome</keyword>
<reference evidence="2 3" key="1">
    <citation type="submission" date="2016-07" db="EMBL/GenBank/DDBJ databases">
        <title>Pervasive Adenine N6-methylation of Active Genes in Fungi.</title>
        <authorList>
            <consortium name="DOE Joint Genome Institute"/>
            <person name="Mondo S.J."/>
            <person name="Dannebaum R.O."/>
            <person name="Kuo R.C."/>
            <person name="Labutti K."/>
            <person name="Haridas S."/>
            <person name="Kuo A."/>
            <person name="Salamov A."/>
            <person name="Ahrendt S.R."/>
            <person name="Lipzen A."/>
            <person name="Sullivan W."/>
            <person name="Andreopoulos W.B."/>
            <person name="Clum A."/>
            <person name="Lindquist E."/>
            <person name="Daum C."/>
            <person name="Ramamoorthy G.K."/>
            <person name="Gryganskyi A."/>
            <person name="Culley D."/>
            <person name="Magnuson J.K."/>
            <person name="James T.Y."/>
            <person name="O'Malley M.A."/>
            <person name="Stajich J.E."/>
            <person name="Spatafora J.W."/>
            <person name="Visel A."/>
            <person name="Grigoriev I.V."/>
        </authorList>
    </citation>
    <scope>NUCLEOTIDE SEQUENCE [LARGE SCALE GENOMIC DNA]</scope>
    <source>
        <strain evidence="2 3">12-1054</strain>
    </source>
</reference>
<dbReference type="AlphaFoldDB" id="A0A1Y2EW37"/>
<protein>
    <submittedName>
        <fullName evidence="2">Uncharacterized protein</fullName>
    </submittedName>
</protein>
<proteinExistence type="predicted"/>
<dbReference type="Proteomes" id="UP000193685">
    <property type="component" value="Unassembled WGS sequence"/>
</dbReference>
<feature type="region of interest" description="Disordered" evidence="1">
    <location>
        <begin position="140"/>
        <end position="164"/>
    </location>
</feature>
<dbReference type="GeneID" id="63788227"/>
<evidence type="ECO:0000313" key="2">
    <source>
        <dbReference type="EMBL" id="ORY75799.1"/>
    </source>
</evidence>
<feature type="region of interest" description="Disordered" evidence="1">
    <location>
        <begin position="52"/>
        <end position="114"/>
    </location>
</feature>
<sequence length="164" mass="18296">MAPSVALVALTASTSLLLVGAIAVTLYIHRERIQDALQEFQNEVEVRHQHWMRESGQRAEQHELSRPGGASLERDSMNVDSWRHAGHGGESQTTLLDFDEQASQQAARHRQGFTQEVEQSLEFDTPATQEHLLSRASSFAVVNGDESEPSDFTDSDDDTFKKSM</sequence>
<evidence type="ECO:0000256" key="1">
    <source>
        <dbReference type="SAM" id="MobiDB-lite"/>
    </source>
</evidence>
<evidence type="ECO:0000313" key="3">
    <source>
        <dbReference type="Proteomes" id="UP000193685"/>
    </source>
</evidence>
<gene>
    <name evidence="2" type="ORF">BCR37DRAFT_395476</name>
</gene>
<name>A0A1Y2EW37_PROLT</name>
<accession>A0A1Y2EW37</accession>
<feature type="compositionally biased region" description="Basic and acidic residues" evidence="1">
    <location>
        <begin position="72"/>
        <end position="83"/>
    </location>
</feature>
<feature type="compositionally biased region" description="Acidic residues" evidence="1">
    <location>
        <begin position="145"/>
        <end position="157"/>
    </location>
</feature>
<feature type="compositionally biased region" description="Polar residues" evidence="1">
    <location>
        <begin position="90"/>
        <end position="114"/>
    </location>
</feature>